<evidence type="ECO:0008006" key="4">
    <source>
        <dbReference type="Google" id="ProtNLM"/>
    </source>
</evidence>
<protein>
    <recommendedName>
        <fullName evidence="4">SipL SPOCS domain-containing protein</fullName>
    </recommendedName>
</protein>
<dbReference type="Proteomes" id="UP001595279">
    <property type="component" value="Unassembled WGS sequence"/>
</dbReference>
<dbReference type="RefSeq" id="WP_390270427.1">
    <property type="nucleotide sequence ID" value="NZ_JBHRSA010000028.1"/>
</dbReference>
<evidence type="ECO:0000313" key="2">
    <source>
        <dbReference type="EMBL" id="MFC3039960.1"/>
    </source>
</evidence>
<feature type="compositionally biased region" description="Low complexity" evidence="1">
    <location>
        <begin position="223"/>
        <end position="233"/>
    </location>
</feature>
<comment type="caution">
    <text evidence="2">The sequence shown here is derived from an EMBL/GenBank/DDBJ whole genome shotgun (WGS) entry which is preliminary data.</text>
</comment>
<proteinExistence type="predicted"/>
<evidence type="ECO:0000256" key="1">
    <source>
        <dbReference type="SAM" id="MobiDB-lite"/>
    </source>
</evidence>
<sequence length="269" mass="29631">MSRRRYFDDHYEGHDDYKDHKDRDHRDFDRRDDKHHCDRCGHYHCECGRQGELVEKVILSKEVQKTAEFALPAAIGPLTPGLPALPDIIGLLGGVVNATIEPNFNNIQQEVTVLKDKVINLGYIPATLNVTLAAGDPLEIPIRIFFQEHTHCPGICPGDTVTETRPEVEAVLNEPLVGTDASGATFINLLLFKAVVRTHITVTRQGIERNGKFYDLNNRRCEPTTTPVPIETPLDLTAGPLPTPANGGVAPAQNTQQTNNNNNDGGTTS</sequence>
<name>A0ABV7CUL2_9BACI</name>
<keyword evidence="3" id="KW-1185">Reference proteome</keyword>
<organism evidence="2 3">
    <name type="scientific">Virgibacillus xinjiangensis</name>
    <dbReference type="NCBI Taxonomy" id="393090"/>
    <lineage>
        <taxon>Bacteria</taxon>
        <taxon>Bacillati</taxon>
        <taxon>Bacillota</taxon>
        <taxon>Bacilli</taxon>
        <taxon>Bacillales</taxon>
        <taxon>Bacillaceae</taxon>
        <taxon>Virgibacillus</taxon>
    </lineage>
</organism>
<feature type="region of interest" description="Disordered" evidence="1">
    <location>
        <begin position="221"/>
        <end position="269"/>
    </location>
</feature>
<feature type="region of interest" description="Disordered" evidence="1">
    <location>
        <begin position="1"/>
        <end position="32"/>
    </location>
</feature>
<feature type="compositionally biased region" description="Low complexity" evidence="1">
    <location>
        <begin position="253"/>
        <end position="263"/>
    </location>
</feature>
<gene>
    <name evidence="2" type="ORF">ACFOGI_06815</name>
</gene>
<reference evidence="3" key="1">
    <citation type="journal article" date="2019" name="Int. J. Syst. Evol. Microbiol.">
        <title>The Global Catalogue of Microorganisms (GCM) 10K type strain sequencing project: providing services to taxonomists for standard genome sequencing and annotation.</title>
        <authorList>
            <consortium name="The Broad Institute Genomics Platform"/>
            <consortium name="The Broad Institute Genome Sequencing Center for Infectious Disease"/>
            <person name="Wu L."/>
            <person name="Ma J."/>
        </authorList>
    </citation>
    <scope>NUCLEOTIDE SEQUENCE [LARGE SCALE GENOMIC DNA]</scope>
    <source>
        <strain evidence="3">KCTC 13128</strain>
    </source>
</reference>
<accession>A0ABV7CUL2</accession>
<evidence type="ECO:0000313" key="3">
    <source>
        <dbReference type="Proteomes" id="UP001595279"/>
    </source>
</evidence>
<dbReference type="EMBL" id="JBHRSA010000028">
    <property type="protein sequence ID" value="MFC3039960.1"/>
    <property type="molecule type" value="Genomic_DNA"/>
</dbReference>